<gene>
    <name evidence="1" type="ORF">HRQ87_00745</name>
</gene>
<dbReference type="RefSeq" id="WP_174134446.1">
    <property type="nucleotide sequence ID" value="NZ_JABUFE010000001.1"/>
</dbReference>
<organism evidence="1 2">
    <name type="scientific">Parasulfitobacter algicola</name>
    <dbReference type="NCBI Taxonomy" id="2614809"/>
    <lineage>
        <taxon>Bacteria</taxon>
        <taxon>Pseudomonadati</taxon>
        <taxon>Pseudomonadota</taxon>
        <taxon>Alphaproteobacteria</taxon>
        <taxon>Rhodobacterales</taxon>
        <taxon>Roseobacteraceae</taxon>
        <taxon>Parasulfitobacter</taxon>
    </lineage>
</organism>
<reference evidence="1 2" key="1">
    <citation type="submission" date="2020-06" db="EMBL/GenBank/DDBJ databases">
        <title>Sulfitobacter algicola sp. nov., isolated from green algae.</title>
        <authorList>
            <person name="Wang C."/>
        </authorList>
    </citation>
    <scope>NUCLEOTIDE SEQUENCE [LARGE SCALE GENOMIC DNA]</scope>
    <source>
        <strain evidence="1 2">1151</strain>
    </source>
</reference>
<dbReference type="Proteomes" id="UP000777935">
    <property type="component" value="Unassembled WGS sequence"/>
</dbReference>
<evidence type="ECO:0000313" key="1">
    <source>
        <dbReference type="EMBL" id="NSX53324.1"/>
    </source>
</evidence>
<keyword evidence="2" id="KW-1185">Reference proteome</keyword>
<comment type="caution">
    <text evidence="1">The sequence shown here is derived from an EMBL/GenBank/DDBJ whole genome shotgun (WGS) entry which is preliminary data.</text>
</comment>
<proteinExistence type="predicted"/>
<accession>A0ABX2IKB8</accession>
<sequence>MERVIKLINEATPEIQKLVDMEFAKVGGNPHPDSPLNQVNLLGGDRIVQDYVDHGEVGLALDHLNYMIDETGIKLAPNIRAILAEISSVIS</sequence>
<evidence type="ECO:0000313" key="2">
    <source>
        <dbReference type="Proteomes" id="UP000777935"/>
    </source>
</evidence>
<protein>
    <submittedName>
        <fullName evidence="1">Uncharacterized protein</fullName>
    </submittedName>
</protein>
<name>A0ABX2IKB8_9RHOB</name>
<dbReference type="EMBL" id="JABUFE010000001">
    <property type="protein sequence ID" value="NSX53324.1"/>
    <property type="molecule type" value="Genomic_DNA"/>
</dbReference>